<dbReference type="Gene3D" id="2.160.20.20">
    <property type="match status" value="4"/>
</dbReference>
<dbReference type="NCBIfam" id="TIGR02601">
    <property type="entry name" value="autotrns_rpt"/>
    <property type="match status" value="8"/>
</dbReference>
<keyword evidence="1" id="KW-0732">Signal</keyword>
<keyword evidence="4" id="KW-1185">Reference proteome</keyword>
<organism evidence="3 4">
    <name type="scientific">Roseococcus pinisoli</name>
    <dbReference type="NCBI Taxonomy" id="2835040"/>
    <lineage>
        <taxon>Bacteria</taxon>
        <taxon>Pseudomonadati</taxon>
        <taxon>Pseudomonadota</taxon>
        <taxon>Alphaproteobacteria</taxon>
        <taxon>Acetobacterales</taxon>
        <taxon>Roseomonadaceae</taxon>
        <taxon>Roseococcus</taxon>
    </lineage>
</organism>
<evidence type="ECO:0000313" key="4">
    <source>
        <dbReference type="Proteomes" id="UP000766336"/>
    </source>
</evidence>
<dbReference type="Gene3D" id="2.40.128.130">
    <property type="entry name" value="Autotransporter beta-domain"/>
    <property type="match status" value="1"/>
</dbReference>
<dbReference type="SMART" id="SM00869">
    <property type="entry name" value="Autotransporter"/>
    <property type="match status" value="1"/>
</dbReference>
<dbReference type="SUPFAM" id="SSF51126">
    <property type="entry name" value="Pectin lyase-like"/>
    <property type="match status" value="4"/>
</dbReference>
<evidence type="ECO:0000259" key="2">
    <source>
        <dbReference type="PROSITE" id="PS51208"/>
    </source>
</evidence>
<name>A0ABS5QBY5_9PROT</name>
<evidence type="ECO:0000313" key="3">
    <source>
        <dbReference type="EMBL" id="MBS7811018.1"/>
    </source>
</evidence>
<proteinExistence type="predicted"/>
<comment type="caution">
    <text evidence="3">The sequence shown here is derived from an EMBL/GenBank/DDBJ whole genome shotgun (WGS) entry which is preliminary data.</text>
</comment>
<accession>A0ABS5QBY5</accession>
<dbReference type="InterPro" id="IPR013425">
    <property type="entry name" value="Autotrns_rpt"/>
</dbReference>
<dbReference type="RefSeq" id="WP_213669729.1">
    <property type="nucleotide sequence ID" value="NZ_JAHCDA010000002.1"/>
</dbReference>
<dbReference type="InterPro" id="IPR011050">
    <property type="entry name" value="Pectin_lyase_fold/virulence"/>
</dbReference>
<dbReference type="PROSITE" id="PS51208">
    <property type="entry name" value="AUTOTRANSPORTER"/>
    <property type="match status" value="1"/>
</dbReference>
<feature type="domain" description="Autotransporter" evidence="2">
    <location>
        <begin position="1550"/>
        <end position="1831"/>
    </location>
</feature>
<protein>
    <submittedName>
        <fullName evidence="3">Autotransporter-associated beta strand repeat-containing protein</fullName>
    </submittedName>
</protein>
<dbReference type="InterPro" id="IPR005546">
    <property type="entry name" value="Autotransporte_beta"/>
</dbReference>
<dbReference type="InterPro" id="IPR036709">
    <property type="entry name" value="Autotransporte_beta_dom_sf"/>
</dbReference>
<sequence>MAAKFGLGGALRASTALIAAHRLLRAAPILVPASLLAFGAGGAPALAQPVWSGPGTDFNTGTNWSTGTVPTSAQTPIFQNTGPTSLSTSVDTQLAGITFNAGAASHNLTLGNNMTLFGSVVNNSANEQTINVASGWTLFFLGAAASGQGVNYIGDGALVFDGDSTGGNSAFTVGSQMGIRGNARTVVLGSLTGASGTLVRNITANDITIQVGSLGTSTTFGGVFESVEGAEALTLDKVGTGTLTLTGDNTLAGTTITAGTLAIGNGGTLGVGAVTNNAALVFDRTDVSTFANDISGSGTVTQAGSGTTILTGNNTYTGVTTISAGTLQIGNGSTTGTLGTGAVVNNASLVFNRDSLNVTNAISGSGSVTIAGSTSLSGGNSYLGGTIINSFLFVAADSALGASSGGLTFNNGFLDTTASFTSSRAITLNAGGGTFEPSAGTTLTLTGLISGAGGLGMNGPGTLVLSSGNTYLGDTVLNGGTVVISADSAFGNAAGQLYVNGGTLQTTTSFTMARNIELQAGGSTFAPDADTVLTLSGVVTGSNLTMNGAGTLVLAGANTYSGTTTISAGTLRVGDGGLTGSLGTGAVVNNAALVFDRSGALVVSGGISGTGTLGQTGAGTTILTGANTYSGTTTIDANGTLQIGSGSTAGSLGTGGVTNNGTLAFNRSDDITVGNAITGAGRLVKGGAGVLTLNGTNTYADGTVIGNGTVAMGNIGAIGTGTVTLSDGALRSNVTGSLANAIGVAANTTGTVSAAAAQTLTLTGALTVAAGGALVFGSAAETGIVAAGFNSAALTSTGSLRVAGGTLRVDSNAFGALLSDFSSTTIDSGATLNLNGRSGGSGTIANLQGSGTLTNTAEITVLAGSFAGAITGSADLFKTSGGTLVLSGTNTYSGLTTIGNGTLRVGAGGTTGTLGSGNVVVGNTLAFNRSDAALVAANAISGAGRVRQIGSGTTTLTGALSYTGGTFVDAGTLILGDTTHSVTLPGNATIAAGGMLSLQNGSLGSGTITNGGSLAIGLNATAGSATINSDAAPLTSVVFSGNATAGTAQINNRANLEFTGSATAANSTITNDCCLRFSGSATAGSATIVNAAAGNIDFDDTATAGSASISNAGFVRFLTSATGGTAAYTGQAGSTMDFSFRTGAGTTLGSLAGTGAVDLGSITLAVGGNNTSTTFAGVIADGGLLGGSGAGLTKVGTGTLTLTGTNTYTGLTTVSAGTLRVGNGGTTGTLGTGGVVNNAALAFDRSDVVTLSHAVSGTGSLIQAGTGNLIVDNTQAYTGATFVNAGRLSVNGSIASSSGVTVASGGTLGGNGHLPGVVVQAGGTIAPGNSIGTLNIDGNLTLASGSTTQIEVQGPLIDRLNVTGAATLGGTLHLLAQAGPYIFNAPYTIIQAGAVAGNFAAVNATGSFGAGVTSNVSTTATQAQLTLTPAPLVPIITPPVEPPTVVPVVTPPIVPPPVVKSAPVLGPQGTSNQVSVAAAFDRAVAGGADVAAFFPLYNLSAAALPRGLDQVSGQIHAVASGMHAQAAYQFLGAILDPGRGGKGLGDTTDGIPRRYAVWASGFGGGGRMGASGNSGTYAATSGGGGVAVGTDVRLTAQVVAGVALAGSGGMVRLSDSMGRAEASQIQGAVYGTGTFGALRLSAAVAYGGMDVTTRRTVPFLGVGDIRGRYTSLGVSTRLEAGWRLEGIVPRVALTPSVAFQGSWYETPGFKETGVGGQAAAALAVSGRNQGQSRMELSVRADMALTPGLSGFGRLGWAAYLQRDAGMSAGFIGLANSGFSLSGARPDAHAALISGGVDWQLNPGMTVTARVDAELASNSYAANGTVRIRYEF</sequence>
<gene>
    <name evidence="3" type="ORF">KHU32_08715</name>
</gene>
<reference evidence="3 4" key="1">
    <citation type="submission" date="2021-05" db="EMBL/GenBank/DDBJ databases">
        <title>Roseococcus sp. XZZS9, whole genome shotgun sequencing project.</title>
        <authorList>
            <person name="Zhao G."/>
            <person name="Shen L."/>
        </authorList>
    </citation>
    <scope>NUCLEOTIDE SEQUENCE [LARGE SCALE GENOMIC DNA]</scope>
    <source>
        <strain evidence="3 4">XZZS9</strain>
    </source>
</reference>
<dbReference type="InterPro" id="IPR012332">
    <property type="entry name" value="Autotransporter_pectin_lyase_C"/>
</dbReference>
<dbReference type="Proteomes" id="UP000766336">
    <property type="component" value="Unassembled WGS sequence"/>
</dbReference>
<evidence type="ECO:0000256" key="1">
    <source>
        <dbReference type="ARBA" id="ARBA00022729"/>
    </source>
</evidence>
<dbReference type="SUPFAM" id="SSF103515">
    <property type="entry name" value="Autotransporter"/>
    <property type="match status" value="1"/>
</dbReference>
<dbReference type="EMBL" id="JAHCDA010000002">
    <property type="protein sequence ID" value="MBS7811018.1"/>
    <property type="molecule type" value="Genomic_DNA"/>
</dbReference>
<dbReference type="Pfam" id="PF12951">
    <property type="entry name" value="PATR"/>
    <property type="match status" value="10"/>
</dbReference>